<evidence type="ECO:0000256" key="1">
    <source>
        <dbReference type="ARBA" id="ARBA00005254"/>
    </source>
</evidence>
<dbReference type="RefSeq" id="XP_040882973.1">
    <property type="nucleotide sequence ID" value="XM_041027621.1"/>
</dbReference>
<proteinExistence type="inferred from homology"/>
<evidence type="ECO:0000256" key="3">
    <source>
        <dbReference type="ARBA" id="ARBA00022832"/>
    </source>
</evidence>
<dbReference type="GO" id="GO:0005739">
    <property type="term" value="C:mitochondrion"/>
    <property type="evidence" value="ECO:0007669"/>
    <property type="project" value="TreeGrafter"/>
</dbReference>
<dbReference type="InterPro" id="IPR018376">
    <property type="entry name" value="Enoyl-CoA_hyd/isom_CS"/>
</dbReference>
<dbReference type="AlphaFoldDB" id="A0A074VYP6"/>
<dbReference type="InterPro" id="IPR029045">
    <property type="entry name" value="ClpP/crotonase-like_dom_sf"/>
</dbReference>
<dbReference type="FunFam" id="3.90.226.10:FF:000019">
    <property type="entry name" value="Enoyl-CoA hydratase, mitochondrial"/>
    <property type="match status" value="1"/>
</dbReference>
<dbReference type="PANTHER" id="PTHR11941">
    <property type="entry name" value="ENOYL-COA HYDRATASE-RELATED"/>
    <property type="match status" value="1"/>
</dbReference>
<dbReference type="EMBL" id="KL584826">
    <property type="protein sequence ID" value="KEQ65950.1"/>
    <property type="molecule type" value="Genomic_DNA"/>
</dbReference>
<dbReference type="InterPro" id="IPR014748">
    <property type="entry name" value="Enoyl-CoA_hydra_C"/>
</dbReference>
<dbReference type="Gene3D" id="1.10.12.10">
    <property type="entry name" value="Lyase 2-enoyl-coa Hydratase, Chain A, domain 2"/>
    <property type="match status" value="1"/>
</dbReference>
<keyword evidence="4" id="KW-0843">Virulence</keyword>
<organism evidence="9 10">
    <name type="scientific">Aureobasidium melanogenum (strain CBS 110374)</name>
    <name type="common">Aureobasidium pullulans var. melanogenum</name>
    <dbReference type="NCBI Taxonomy" id="1043003"/>
    <lineage>
        <taxon>Eukaryota</taxon>
        <taxon>Fungi</taxon>
        <taxon>Dikarya</taxon>
        <taxon>Ascomycota</taxon>
        <taxon>Pezizomycotina</taxon>
        <taxon>Dothideomycetes</taxon>
        <taxon>Dothideomycetidae</taxon>
        <taxon>Dothideales</taxon>
        <taxon>Saccotheciaceae</taxon>
        <taxon>Aureobasidium</taxon>
    </lineage>
</organism>
<reference evidence="9 10" key="1">
    <citation type="journal article" date="2014" name="BMC Genomics">
        <title>Genome sequencing of four Aureobasidium pullulans varieties: biotechnological potential, stress tolerance, and description of new species.</title>
        <authorList>
            <person name="Gostin Ar C."/>
            <person name="Ohm R.A."/>
            <person name="Kogej T."/>
            <person name="Sonjak S."/>
            <person name="Turk M."/>
            <person name="Zajc J."/>
            <person name="Zalar P."/>
            <person name="Grube M."/>
            <person name="Sun H."/>
            <person name="Han J."/>
            <person name="Sharma A."/>
            <person name="Chiniquy J."/>
            <person name="Ngan C.Y."/>
            <person name="Lipzen A."/>
            <person name="Barry K."/>
            <person name="Grigoriev I.V."/>
            <person name="Gunde-Cimerman N."/>
        </authorList>
    </citation>
    <scope>NUCLEOTIDE SEQUENCE [LARGE SCALE GENOMIC DNA]</scope>
    <source>
        <strain evidence="9 10">CBS 110374</strain>
    </source>
</reference>
<evidence type="ECO:0000256" key="5">
    <source>
        <dbReference type="ARBA" id="ARBA00023098"/>
    </source>
</evidence>
<dbReference type="PANTHER" id="PTHR11941:SF54">
    <property type="entry name" value="ENOYL-COA HYDRATASE, MITOCHONDRIAL"/>
    <property type="match status" value="1"/>
</dbReference>
<keyword evidence="3" id="KW-0276">Fatty acid metabolism</keyword>
<dbReference type="Gene3D" id="3.90.226.10">
    <property type="entry name" value="2-enoyl-CoA Hydratase, Chain A, domain 1"/>
    <property type="match status" value="1"/>
</dbReference>
<name>A0A074VYP6_AURM1</name>
<dbReference type="HOGENOM" id="CLU_009834_7_6_1"/>
<gene>
    <name evidence="9" type="ORF">M437DRAFT_81794</name>
</gene>
<dbReference type="Proteomes" id="UP000030672">
    <property type="component" value="Unassembled WGS sequence"/>
</dbReference>
<evidence type="ECO:0000256" key="8">
    <source>
        <dbReference type="RuleBase" id="RU003707"/>
    </source>
</evidence>
<evidence type="ECO:0000256" key="2">
    <source>
        <dbReference type="ARBA" id="ARBA00012076"/>
    </source>
</evidence>
<comment type="similarity">
    <text evidence="1 8">Belongs to the enoyl-CoA hydratase/isomerase family.</text>
</comment>
<dbReference type="PROSITE" id="PS00166">
    <property type="entry name" value="ENOYL_COA_HYDRATASE"/>
    <property type="match status" value="1"/>
</dbReference>
<dbReference type="EC" id="4.2.1.17" evidence="2"/>
<dbReference type="SUPFAM" id="SSF52096">
    <property type="entry name" value="ClpP/crotonase"/>
    <property type="match status" value="1"/>
</dbReference>
<keyword evidence="5" id="KW-0443">Lipid metabolism</keyword>
<dbReference type="GeneID" id="63920994"/>
<dbReference type="Pfam" id="PF00378">
    <property type="entry name" value="ECH_1"/>
    <property type="match status" value="1"/>
</dbReference>
<evidence type="ECO:0000256" key="6">
    <source>
        <dbReference type="ARBA" id="ARBA00023239"/>
    </source>
</evidence>
<keyword evidence="10" id="KW-1185">Reference proteome</keyword>
<keyword evidence="6" id="KW-0456">Lyase</keyword>
<evidence type="ECO:0000313" key="9">
    <source>
        <dbReference type="EMBL" id="KEQ65950.1"/>
    </source>
</evidence>
<sequence>MQSLRIARPFPSRFVKTVAPRIQRPYSTPSAEHNYEHIQLSTPRPGVALITLNRPKALNALFSPLINELNTCTSALDKDPSIAAIVLTGSPKAFAAGADIKEMAPKTFADAYGNDFIESWSNLTQIKKPVIGAVNGYALGGGCELAMMCDILYASKSATFGQPEIKLGILPGAGGTQRLTRAVGKAKAMEIILTGDNFSGEKAEQWGLVAKCFEDADACVEGALDTAAKIASYSKIAVKACKEAVNKSQDLGLREGVEFERRLFHGLFGSQDQKIGMNAFANKKKPEWTHS</sequence>
<dbReference type="STRING" id="1043003.A0A074VYP6"/>
<dbReference type="InterPro" id="IPR001753">
    <property type="entry name" value="Enoyl-CoA_hydra/iso"/>
</dbReference>
<dbReference type="FunFam" id="1.10.12.10:FF:000001">
    <property type="entry name" value="Probable enoyl-CoA hydratase, mitochondrial"/>
    <property type="match status" value="1"/>
</dbReference>
<dbReference type="GO" id="GO:0006635">
    <property type="term" value="P:fatty acid beta-oxidation"/>
    <property type="evidence" value="ECO:0007669"/>
    <property type="project" value="TreeGrafter"/>
</dbReference>
<dbReference type="CDD" id="cd06558">
    <property type="entry name" value="crotonase-like"/>
    <property type="match status" value="1"/>
</dbReference>
<accession>A0A074VYP6</accession>
<protein>
    <recommendedName>
        <fullName evidence="7">Probable enoyl-CoA hydratase, mitochondrial</fullName>
        <ecNumber evidence="2">4.2.1.17</ecNumber>
    </recommendedName>
</protein>
<evidence type="ECO:0000313" key="10">
    <source>
        <dbReference type="Proteomes" id="UP000030672"/>
    </source>
</evidence>
<evidence type="ECO:0000256" key="4">
    <source>
        <dbReference type="ARBA" id="ARBA00023026"/>
    </source>
</evidence>
<evidence type="ECO:0000256" key="7">
    <source>
        <dbReference type="ARBA" id="ARBA00073937"/>
    </source>
</evidence>
<dbReference type="GO" id="GO:0004300">
    <property type="term" value="F:enoyl-CoA hydratase activity"/>
    <property type="evidence" value="ECO:0007669"/>
    <property type="project" value="UniProtKB-EC"/>
</dbReference>